<evidence type="ECO:0000313" key="2">
    <source>
        <dbReference type="Proteomes" id="UP001189000"/>
    </source>
</evidence>
<dbReference type="RefSeq" id="WP_260118756.1">
    <property type="nucleotide sequence ID" value="NZ_JBJDLO010000008.1"/>
</dbReference>
<name>A0AAE4P1J8_9FLAO</name>
<dbReference type="EMBL" id="NWGY01000018">
    <property type="protein sequence ID" value="MDV3665820.1"/>
    <property type="molecule type" value="Genomic_DNA"/>
</dbReference>
<gene>
    <name evidence="1" type="ORF">CMU51_17350</name>
</gene>
<accession>A0AAE4P1J8</accession>
<sequence length="315" mass="37766">MTLKKITLIYPFAYGYIDFVVQELQLNQDILITDIKTDSIKYIYPNKLVKLWNGITKLFGSNLKKKYFNQQILQQIKEKQDIIFIIRPDLLEISLLKILKENTDSFIAYYYDSCKKYPRQLDISSFFDEIYSYETEDIEKYNFLEASNFIYDETIQPQQIEYDIFNVSSYDSRIDEINDVSKILFDAGFKIYFVLFWFEKLIYPHLHSTTEYLSLNETKEIISRSKAMIDIQRKDQKGLSFRTFESLGYRKKLITTNTMVQNYDFYHPNNILIIDSENINITEIKRFLELPYVEISQDIINKYNVKNFTKNIFKL</sequence>
<dbReference type="AlphaFoldDB" id="A0AAE4P1J8"/>
<evidence type="ECO:0008006" key="3">
    <source>
        <dbReference type="Google" id="ProtNLM"/>
    </source>
</evidence>
<protein>
    <recommendedName>
        <fullName evidence="3">Lipopolysaccharide biosynthesis protein</fullName>
    </recommendedName>
</protein>
<comment type="caution">
    <text evidence="1">The sequence shown here is derived from an EMBL/GenBank/DDBJ whole genome shotgun (WGS) entry which is preliminary data.</text>
</comment>
<dbReference type="Proteomes" id="UP001189000">
    <property type="component" value="Unassembled WGS sequence"/>
</dbReference>
<evidence type="ECO:0000313" key="1">
    <source>
        <dbReference type="EMBL" id="MDV3665820.1"/>
    </source>
</evidence>
<organism evidence="1 2">
    <name type="scientific">Elizabethkingia anophelis</name>
    <dbReference type="NCBI Taxonomy" id="1117645"/>
    <lineage>
        <taxon>Bacteria</taxon>
        <taxon>Pseudomonadati</taxon>
        <taxon>Bacteroidota</taxon>
        <taxon>Flavobacteriia</taxon>
        <taxon>Flavobacteriales</taxon>
        <taxon>Weeksellaceae</taxon>
        <taxon>Elizabethkingia</taxon>
    </lineage>
</organism>
<proteinExistence type="predicted"/>
<reference evidence="1" key="1">
    <citation type="submission" date="2023-02" db="EMBL/GenBank/DDBJ databases">
        <title>Elizabethkingia anophelis draft genomes.</title>
        <authorList>
            <person name="Nicholson A.C."/>
            <person name="Whitney A.M."/>
            <person name="Humrighouse B.W."/>
            <person name="Villarma A."/>
            <person name="Bell M."/>
            <person name="Mcquiston J."/>
        </authorList>
    </citation>
    <scope>NUCLEOTIDE SEQUENCE</scope>
    <source>
        <strain evidence="1">B4955</strain>
    </source>
</reference>